<dbReference type="Pfam" id="PF23447">
    <property type="entry name" value="DUF7128"/>
    <property type="match status" value="1"/>
</dbReference>
<dbReference type="InterPro" id="IPR013087">
    <property type="entry name" value="Znf_C2H2_type"/>
</dbReference>
<organism evidence="2 3">
    <name type="scientific">Halosegnis marinus</name>
    <dbReference type="NCBI Taxonomy" id="3034023"/>
    <lineage>
        <taxon>Archaea</taxon>
        <taxon>Methanobacteriati</taxon>
        <taxon>Methanobacteriota</taxon>
        <taxon>Stenosarchaea group</taxon>
        <taxon>Halobacteria</taxon>
        <taxon>Halobacteriales</taxon>
        <taxon>Natronomonadaceae</taxon>
        <taxon>Halosegnis</taxon>
    </lineage>
</organism>
<dbReference type="EMBL" id="JBHTAP010000001">
    <property type="protein sequence ID" value="MFC7236349.1"/>
    <property type="molecule type" value="Genomic_DNA"/>
</dbReference>
<keyword evidence="3" id="KW-1185">Reference proteome</keyword>
<feature type="domain" description="C2H2-type" evidence="1">
    <location>
        <begin position="13"/>
        <end position="40"/>
    </location>
</feature>
<dbReference type="GeneID" id="79268066"/>
<comment type="caution">
    <text evidence="2">The sequence shown here is derived from an EMBL/GenBank/DDBJ whole genome shotgun (WGS) entry which is preliminary data.</text>
</comment>
<name>A0ABD5ZTF4_9EURY</name>
<evidence type="ECO:0000313" key="3">
    <source>
        <dbReference type="Proteomes" id="UP001596398"/>
    </source>
</evidence>
<gene>
    <name evidence="2" type="ORF">ACFQJ4_13605</name>
</gene>
<reference evidence="2 3" key="1">
    <citation type="journal article" date="2019" name="Int. J. Syst. Evol. Microbiol.">
        <title>The Global Catalogue of Microorganisms (GCM) 10K type strain sequencing project: providing services to taxonomists for standard genome sequencing and annotation.</title>
        <authorList>
            <consortium name="The Broad Institute Genomics Platform"/>
            <consortium name="The Broad Institute Genome Sequencing Center for Infectious Disease"/>
            <person name="Wu L."/>
            <person name="Ma J."/>
        </authorList>
    </citation>
    <scope>NUCLEOTIDE SEQUENCE [LARGE SCALE GENOMIC DNA]</scope>
    <source>
        <strain evidence="2 3">DT85</strain>
    </source>
</reference>
<dbReference type="InterPro" id="IPR055552">
    <property type="entry name" value="DUF7128"/>
</dbReference>
<evidence type="ECO:0000313" key="2">
    <source>
        <dbReference type="EMBL" id="MFC7236349.1"/>
    </source>
</evidence>
<proteinExistence type="predicted"/>
<dbReference type="AlphaFoldDB" id="A0ABD5ZTF4"/>
<sequence length="44" mass="4969">MVHETERDGATWYACDGCGMLFDVREDAESHEADCDGEEPSYIQ</sequence>
<protein>
    <recommendedName>
        <fullName evidence="1">C2H2-type domain-containing protein</fullName>
    </recommendedName>
</protein>
<dbReference type="RefSeq" id="WP_276234506.1">
    <property type="nucleotide sequence ID" value="NZ_CP119802.1"/>
</dbReference>
<accession>A0ABD5ZTF4</accession>
<evidence type="ECO:0000259" key="1">
    <source>
        <dbReference type="PROSITE" id="PS50157"/>
    </source>
</evidence>
<dbReference type="PROSITE" id="PS50157">
    <property type="entry name" value="ZINC_FINGER_C2H2_2"/>
    <property type="match status" value="1"/>
</dbReference>
<dbReference type="Proteomes" id="UP001596398">
    <property type="component" value="Unassembled WGS sequence"/>
</dbReference>